<name>A0A2C6KEM9_9APIC</name>
<comment type="caution">
    <text evidence="1">The sequence shown here is derived from an EMBL/GenBank/DDBJ whole genome shotgun (WGS) entry which is preliminary data.</text>
</comment>
<sequence length="136" mass="15377">MARSQWYNCGSQGAAVVDESAFRGLRYRGGGDGRDDPIILHSLPRRKLLPSQSELDRYTGLIRRAGDADTQISEELAKECVTEDVTDHIAVEPEQQQQPPVILERKKRIPILHEAYYVTGCMWQRHALPPGSRFTC</sequence>
<evidence type="ECO:0000313" key="1">
    <source>
        <dbReference type="EMBL" id="PHJ14864.1"/>
    </source>
</evidence>
<dbReference type="Proteomes" id="UP000221165">
    <property type="component" value="Unassembled WGS sequence"/>
</dbReference>
<protein>
    <submittedName>
        <fullName evidence="1">Uncharacterized protein</fullName>
    </submittedName>
</protein>
<dbReference type="RefSeq" id="XP_067916598.1">
    <property type="nucleotide sequence ID" value="XM_068071426.1"/>
</dbReference>
<dbReference type="VEuPathDB" id="ToxoDB:CSUI_011326"/>
<proteinExistence type="predicted"/>
<gene>
    <name evidence="1" type="ORF">CSUI_011326</name>
</gene>
<evidence type="ECO:0000313" key="2">
    <source>
        <dbReference type="Proteomes" id="UP000221165"/>
    </source>
</evidence>
<dbReference type="AlphaFoldDB" id="A0A2C6KEM9"/>
<dbReference type="GeneID" id="94434637"/>
<accession>A0A2C6KEM9</accession>
<dbReference type="EMBL" id="MIGC01010826">
    <property type="protein sequence ID" value="PHJ14864.1"/>
    <property type="molecule type" value="Genomic_DNA"/>
</dbReference>
<organism evidence="1 2">
    <name type="scientific">Cystoisospora suis</name>
    <dbReference type="NCBI Taxonomy" id="483139"/>
    <lineage>
        <taxon>Eukaryota</taxon>
        <taxon>Sar</taxon>
        <taxon>Alveolata</taxon>
        <taxon>Apicomplexa</taxon>
        <taxon>Conoidasida</taxon>
        <taxon>Coccidia</taxon>
        <taxon>Eucoccidiorida</taxon>
        <taxon>Eimeriorina</taxon>
        <taxon>Sarcocystidae</taxon>
        <taxon>Cystoisospora</taxon>
    </lineage>
</organism>
<keyword evidence="2" id="KW-1185">Reference proteome</keyword>
<reference evidence="1 2" key="1">
    <citation type="journal article" date="2017" name="Int. J. Parasitol.">
        <title>The genome of the protozoan parasite Cystoisospora suis and a reverse vaccinology approach to identify vaccine candidates.</title>
        <authorList>
            <person name="Palmieri N."/>
            <person name="Shrestha A."/>
            <person name="Ruttkowski B."/>
            <person name="Beck T."/>
            <person name="Vogl C."/>
            <person name="Tomley F."/>
            <person name="Blake D.P."/>
            <person name="Joachim A."/>
        </authorList>
    </citation>
    <scope>NUCLEOTIDE SEQUENCE [LARGE SCALE GENOMIC DNA]</scope>
    <source>
        <strain evidence="1 2">Wien I</strain>
    </source>
</reference>